<evidence type="ECO:0000259" key="5">
    <source>
        <dbReference type="SMART" id="SM01238"/>
    </source>
</evidence>
<dbReference type="PANTHER" id="PTHR28235:SF1">
    <property type="entry name" value="SMALL RIBOSOMAL SUBUNIT PROTEIN MS41"/>
    <property type="match status" value="1"/>
</dbReference>
<dbReference type="OrthoDB" id="18595at2759"/>
<proteinExistence type="inferred from homology"/>
<evidence type="ECO:0000313" key="7">
    <source>
        <dbReference type="Proteomes" id="UP000269793"/>
    </source>
</evidence>
<dbReference type="EMBL" id="CP033150">
    <property type="protein sequence ID" value="AYO42727.1"/>
    <property type="molecule type" value="Genomic_DNA"/>
</dbReference>
<reference evidence="6 7" key="1">
    <citation type="submission" date="2018-10" db="EMBL/GenBank/DDBJ databases">
        <title>Complete genome sequence of Malassezia restricta CBS 7877.</title>
        <authorList>
            <person name="Morand S.C."/>
            <person name="Bertignac M."/>
            <person name="Iltis A."/>
            <person name="Kolder I."/>
            <person name="Pirovano W."/>
            <person name="Jourdain R."/>
            <person name="Clavaud C."/>
        </authorList>
    </citation>
    <scope>NUCLEOTIDE SEQUENCE [LARGE SCALE GENOMIC DNA]</scope>
    <source>
        <strain evidence="6 7">CBS 7877</strain>
    </source>
</reference>
<dbReference type="AlphaFoldDB" id="A0A3G2S9I7"/>
<sequence>MLAVLQRTRSAISNIGVRFASTSAQRRVPSPRNKVDSPKAFLEAISKPRRDLVNNSACVSALGEDWDAMFSMNSEKLKGAGVPVKERKYILWALEKYRQGLEPSEFVRSVKKPKKVRGWGPRVQKGYRVRGELRPGEKKI</sequence>
<dbReference type="InterPro" id="IPR039603">
    <property type="entry name" value="Ribosomal_mS41"/>
</dbReference>
<dbReference type="GO" id="GO:0005739">
    <property type="term" value="C:mitochondrion"/>
    <property type="evidence" value="ECO:0007669"/>
    <property type="project" value="UniProtKB-SubCell"/>
</dbReference>
<comment type="subcellular location">
    <subcellularLocation>
        <location evidence="1">Mitochondrion</location>
    </subcellularLocation>
</comment>
<evidence type="ECO:0000256" key="3">
    <source>
        <dbReference type="ARBA" id="ARBA00023128"/>
    </source>
</evidence>
<dbReference type="STRING" id="425264.A0A3G2S9I7"/>
<dbReference type="VEuPathDB" id="FungiDB:DNF11_1777"/>
<dbReference type="Proteomes" id="UP000269793">
    <property type="component" value="Chromosome III"/>
</dbReference>
<organism evidence="6 7">
    <name type="scientific">Malassezia restricta (strain ATCC 96810 / NBRC 103918 / CBS 7877)</name>
    <name type="common">Seborrheic dermatitis infection agent</name>
    <dbReference type="NCBI Taxonomy" id="425264"/>
    <lineage>
        <taxon>Eukaryota</taxon>
        <taxon>Fungi</taxon>
        <taxon>Dikarya</taxon>
        <taxon>Basidiomycota</taxon>
        <taxon>Ustilaginomycotina</taxon>
        <taxon>Malasseziomycetes</taxon>
        <taxon>Malasseziales</taxon>
        <taxon>Malasseziaceae</taxon>
        <taxon>Malassezia</taxon>
    </lineage>
</organism>
<keyword evidence="3" id="KW-0496">Mitochondrion</keyword>
<evidence type="ECO:0000256" key="4">
    <source>
        <dbReference type="ARBA" id="ARBA00035129"/>
    </source>
</evidence>
<dbReference type="PANTHER" id="PTHR28235">
    <property type="entry name" value="PROTEIN FYV4, MITOCHONDRIAL"/>
    <property type="match status" value="1"/>
</dbReference>
<feature type="domain" description="Small ribosomal subunit protein mS41 SAM" evidence="5">
    <location>
        <begin position="38"/>
        <end position="100"/>
    </location>
</feature>
<comment type="similarity">
    <text evidence="2">Belongs to the mitochondrion-specific ribosomal protein mS41 family.</text>
</comment>
<keyword evidence="7" id="KW-1185">Reference proteome</keyword>
<dbReference type="Pfam" id="PF09597">
    <property type="entry name" value="SAM_Ribosomal_mS41"/>
    <property type="match status" value="1"/>
</dbReference>
<accession>A0A3G2S9I7</accession>
<evidence type="ECO:0000256" key="1">
    <source>
        <dbReference type="ARBA" id="ARBA00004173"/>
    </source>
</evidence>
<name>A0A3G2S9I7_MALR7</name>
<gene>
    <name evidence="6" type="primary">FYV4</name>
    <name evidence="6" type="ORF">DNF11_1777</name>
</gene>
<evidence type="ECO:0000256" key="2">
    <source>
        <dbReference type="ARBA" id="ARBA00010492"/>
    </source>
</evidence>
<evidence type="ECO:0000313" key="6">
    <source>
        <dbReference type="EMBL" id="AYO42727.1"/>
    </source>
</evidence>
<protein>
    <recommendedName>
        <fullName evidence="4">Small ribosomal subunit protein mS41</fullName>
    </recommendedName>
</protein>
<dbReference type="SMART" id="SM01238">
    <property type="entry name" value="IGR"/>
    <property type="match status" value="1"/>
</dbReference>
<dbReference type="InterPro" id="IPR019083">
    <property type="entry name" value="SAM_Ribosomal_mS41"/>
</dbReference>